<organism evidence="3 4">
    <name type="scientific">Momordica charantia</name>
    <name type="common">Bitter gourd</name>
    <name type="synonym">Balsam pear</name>
    <dbReference type="NCBI Taxonomy" id="3673"/>
    <lineage>
        <taxon>Eukaryota</taxon>
        <taxon>Viridiplantae</taxon>
        <taxon>Streptophyta</taxon>
        <taxon>Embryophyta</taxon>
        <taxon>Tracheophyta</taxon>
        <taxon>Spermatophyta</taxon>
        <taxon>Magnoliopsida</taxon>
        <taxon>eudicotyledons</taxon>
        <taxon>Gunneridae</taxon>
        <taxon>Pentapetalae</taxon>
        <taxon>rosids</taxon>
        <taxon>fabids</taxon>
        <taxon>Cucurbitales</taxon>
        <taxon>Cucurbitaceae</taxon>
        <taxon>Momordiceae</taxon>
        <taxon>Momordica</taxon>
    </lineage>
</organism>
<dbReference type="InterPro" id="IPR036312">
    <property type="entry name" value="Bifun_inhib/LTP/seed_sf"/>
</dbReference>
<dbReference type="GO" id="GO:0005504">
    <property type="term" value="F:fatty acid binding"/>
    <property type="evidence" value="ECO:0007669"/>
    <property type="project" value="InterPro"/>
</dbReference>
<dbReference type="PANTHER" id="PTHR33122">
    <property type="entry name" value="LIPID BINDING PROTEIN-RELATED"/>
    <property type="match status" value="1"/>
</dbReference>
<protein>
    <submittedName>
        <fullName evidence="4">Lipid-transfer protein DIR1</fullName>
    </submittedName>
</protein>
<dbReference type="KEGG" id="mcha:111023061"/>
<dbReference type="Proteomes" id="UP000504603">
    <property type="component" value="Unplaced"/>
</dbReference>
<name>A0A6J1DS99_MOMCH</name>
<feature type="chain" id="PRO_5026744275" evidence="1">
    <location>
        <begin position="27"/>
        <end position="103"/>
    </location>
</feature>
<dbReference type="CDD" id="cd04660">
    <property type="entry name" value="nsLTP_like"/>
    <property type="match status" value="1"/>
</dbReference>
<dbReference type="PANTHER" id="PTHR33122:SF60">
    <property type="entry name" value="LIPID-TRANSFER PROTEIN DIR1-RELATED"/>
    <property type="match status" value="1"/>
</dbReference>
<feature type="domain" description="Bifunctional inhibitor/plant lipid transfer protein/seed storage helical" evidence="2">
    <location>
        <begin position="40"/>
        <end position="103"/>
    </location>
</feature>
<dbReference type="SMART" id="SM00499">
    <property type="entry name" value="AAI"/>
    <property type="match status" value="1"/>
</dbReference>
<gene>
    <name evidence="4" type="primary">LOC111023061</name>
</gene>
<dbReference type="Gene3D" id="1.10.110.10">
    <property type="entry name" value="Plant lipid-transfer and hydrophobic proteins"/>
    <property type="match status" value="1"/>
</dbReference>
<dbReference type="SUPFAM" id="SSF47699">
    <property type="entry name" value="Bifunctional inhibitor/lipid-transfer protein/seed storage 2S albumin"/>
    <property type="match status" value="1"/>
</dbReference>
<reference evidence="4" key="1">
    <citation type="submission" date="2025-08" db="UniProtKB">
        <authorList>
            <consortium name="RefSeq"/>
        </authorList>
    </citation>
    <scope>IDENTIFICATION</scope>
    <source>
        <strain evidence="4">OHB3-1</strain>
    </source>
</reference>
<dbReference type="GO" id="GO:0009627">
    <property type="term" value="P:systemic acquired resistance"/>
    <property type="evidence" value="ECO:0007669"/>
    <property type="project" value="InterPro"/>
</dbReference>
<dbReference type="RefSeq" id="XP_022156089.1">
    <property type="nucleotide sequence ID" value="XM_022300397.1"/>
</dbReference>
<evidence type="ECO:0000313" key="4">
    <source>
        <dbReference type="RefSeq" id="XP_022156089.1"/>
    </source>
</evidence>
<keyword evidence="1" id="KW-0732">Signal</keyword>
<feature type="signal peptide" evidence="1">
    <location>
        <begin position="1"/>
        <end position="26"/>
    </location>
</feature>
<evidence type="ECO:0000259" key="2">
    <source>
        <dbReference type="SMART" id="SM00499"/>
    </source>
</evidence>
<dbReference type="OrthoDB" id="643149at2759"/>
<evidence type="ECO:0000313" key="3">
    <source>
        <dbReference type="Proteomes" id="UP000504603"/>
    </source>
</evidence>
<keyword evidence="3" id="KW-1185">Reference proteome</keyword>
<dbReference type="InterPro" id="IPR016140">
    <property type="entry name" value="Bifunc_inhib/LTP/seed_store"/>
</dbReference>
<dbReference type="GeneID" id="111023061"/>
<dbReference type="InterPro" id="IPR044741">
    <property type="entry name" value="NsLTP-like"/>
</dbReference>
<evidence type="ECO:0000256" key="1">
    <source>
        <dbReference type="SAM" id="SignalP"/>
    </source>
</evidence>
<dbReference type="AlphaFoldDB" id="A0A6J1DS99"/>
<sequence length="103" mass="10387">MEMTRTVAALAVAVAVLVSLAGISGAVNVCGVDEDGLTACKPWVTKPCPTDPPPVACCNGLSKADFGCFCNYKNSLVLPSLGIEPNLALALPAKCGLPSAPPC</sequence>
<proteinExistence type="predicted"/>
<dbReference type="InterPro" id="IPR039265">
    <property type="entry name" value="DIR1-like"/>
</dbReference>
<dbReference type="Pfam" id="PF14368">
    <property type="entry name" value="LTP_2"/>
    <property type="match status" value="1"/>
</dbReference>
<accession>A0A6J1DS99</accession>